<keyword evidence="5 7" id="KW-0472">Membrane</keyword>
<sequence>MRKIHTLLIVIFSLAFSNYGFAQEKTISGKVTSKSDGATLPGVSVIVQGTTKGTETNFDGEYTIKASVGDVLSFSYLGMKEKTVTVAKSNTINVVLEDAENQLDEIVVTALGISREKKSLGYAVSELKGASVSLAKEANVVNSLAGKVAGVVITQSTSGAAGGTRVVIRGNNSITGNNQPLYVVDGVPIDNSGNGSANSDGKAEFFRDDLGTGVSDINPDDIESMSILKGPNAAALYGSRASNGVILITTKKGGTGKGLGISFTSNISMQNPLLLPEYQNEYGGGVNGAFAADLNQLKGSGSWGPKFDGSQQLYYTGENRAYTAQPNNVKNFFRTGSNIVNTIAISKSTENSSLRFSYSNSRINEILPNSSVDRNNFNLRGFSKITDKFTLDAKVTYFLQNAKNRARQGTEGIMAYLYGLRRNININDLKNYQDLSQGYGVIAPTNSGGNPYWILNQDNNEDTRKRFTGFAKAQYEFNTNFKAFVRVGTDVIDQQTERYEATGHHFKPLGTLGYNTYDTSETNYDFLLMYNKDINDDFSITANFGGNALHATSKVSTIYGEEFKIPGKQYITNTNPERLRVTQSELVEKKVHSLYGSASLSYKGMAYLDVTGRNDWSSALAAENRSYFYNSASLSLLLNKMFNIESEKVNFTKLRFSYAKVGNDTDAHQIVNLFDVASNGYLGNVTVAGPTTKFSKSLKPEDVTSTEVGFEIKALQNRLFADFTYYSINSKDLIFNVPVDPATGFRFFRENVGEITNKGFEFMVGGTPIRTDNFDWTISANMAGNKNKLVSLIDGQDFFQFTTSNNGVVDVRAQVGEGFGDIYGTDWLRTDDGKLLLTATGRPQATSERVKLGNYQPDFTGGITNTFNYKNFSLNFLVDFRIGGQIYSATDAALDNSGASTRSLKYREGGVTLDGVTDNNGTLIQNTTNITAQEYWGAVSGIASEYVYDQTNARLREVSATYRLSSKTLENTFINAASVSLTGRNLFFFFRDSKNFDPESSYSTSNFAQGVLYYNLPTTSSFGLSLNIKF</sequence>
<dbReference type="NCBIfam" id="TIGR04056">
    <property type="entry name" value="OMP_RagA_SusC"/>
    <property type="match status" value="1"/>
</dbReference>
<dbReference type="InterPro" id="IPR039426">
    <property type="entry name" value="TonB-dep_rcpt-like"/>
</dbReference>
<evidence type="ECO:0000256" key="8">
    <source>
        <dbReference type="SAM" id="SignalP"/>
    </source>
</evidence>
<dbReference type="Gene3D" id="2.60.40.1120">
    <property type="entry name" value="Carboxypeptidase-like, regulatory domain"/>
    <property type="match status" value="1"/>
</dbReference>
<name>A0ABX7SRU0_9FLAO</name>
<dbReference type="SUPFAM" id="SSF49464">
    <property type="entry name" value="Carboxypeptidase regulatory domain-like"/>
    <property type="match status" value="1"/>
</dbReference>
<keyword evidence="3 7" id="KW-1134">Transmembrane beta strand</keyword>
<keyword evidence="6 7" id="KW-0998">Cell outer membrane</keyword>
<dbReference type="PROSITE" id="PS52016">
    <property type="entry name" value="TONB_DEPENDENT_REC_3"/>
    <property type="match status" value="1"/>
</dbReference>
<dbReference type="Gene3D" id="2.40.170.20">
    <property type="entry name" value="TonB-dependent receptor, beta-barrel domain"/>
    <property type="match status" value="1"/>
</dbReference>
<dbReference type="InterPro" id="IPR012910">
    <property type="entry name" value="Plug_dom"/>
</dbReference>
<dbReference type="Pfam" id="PF13715">
    <property type="entry name" value="CarbopepD_reg_2"/>
    <property type="match status" value="1"/>
</dbReference>
<evidence type="ECO:0000256" key="3">
    <source>
        <dbReference type="ARBA" id="ARBA00022452"/>
    </source>
</evidence>
<comment type="subcellular location">
    <subcellularLocation>
        <location evidence="1 7">Cell outer membrane</location>
        <topology evidence="1 7">Multi-pass membrane protein</topology>
    </subcellularLocation>
</comment>
<evidence type="ECO:0000256" key="4">
    <source>
        <dbReference type="ARBA" id="ARBA00022692"/>
    </source>
</evidence>
<accession>A0ABX7SRU0</accession>
<dbReference type="InterPro" id="IPR023997">
    <property type="entry name" value="TonB-dep_OMP_SusC/RagA_CS"/>
</dbReference>
<feature type="domain" description="TonB-dependent receptor plug" evidence="9">
    <location>
        <begin position="118"/>
        <end position="245"/>
    </location>
</feature>
<comment type="similarity">
    <text evidence="7">Belongs to the TonB-dependent receptor family.</text>
</comment>
<evidence type="ECO:0000256" key="2">
    <source>
        <dbReference type="ARBA" id="ARBA00022448"/>
    </source>
</evidence>
<organism evidence="10 11">
    <name type="scientific">Polaribacter batillariae</name>
    <dbReference type="NCBI Taxonomy" id="2808900"/>
    <lineage>
        <taxon>Bacteria</taxon>
        <taxon>Pseudomonadati</taxon>
        <taxon>Bacteroidota</taxon>
        <taxon>Flavobacteriia</taxon>
        <taxon>Flavobacteriales</taxon>
        <taxon>Flavobacteriaceae</taxon>
    </lineage>
</organism>
<evidence type="ECO:0000259" key="9">
    <source>
        <dbReference type="Pfam" id="PF07715"/>
    </source>
</evidence>
<reference evidence="10 11" key="1">
    <citation type="submission" date="2021-03" db="EMBL/GenBank/DDBJ databases">
        <title>Complete genome of Polaribacter_sp.G4M1.</title>
        <authorList>
            <person name="Jeong S.W."/>
            <person name="Bae J.W."/>
        </authorList>
    </citation>
    <scope>NUCLEOTIDE SEQUENCE [LARGE SCALE GENOMIC DNA]</scope>
    <source>
        <strain evidence="10 11">G4M1</strain>
    </source>
</reference>
<feature type="signal peptide" evidence="8">
    <location>
        <begin position="1"/>
        <end position="22"/>
    </location>
</feature>
<dbReference type="NCBIfam" id="TIGR04057">
    <property type="entry name" value="SusC_RagA_signa"/>
    <property type="match status" value="1"/>
</dbReference>
<feature type="chain" id="PRO_5045894787" evidence="8">
    <location>
        <begin position="23"/>
        <end position="1030"/>
    </location>
</feature>
<dbReference type="SUPFAM" id="SSF56935">
    <property type="entry name" value="Porins"/>
    <property type="match status" value="1"/>
</dbReference>
<protein>
    <submittedName>
        <fullName evidence="10">SusC/RagA family TonB-linked outer membrane protein</fullName>
    </submittedName>
</protein>
<evidence type="ECO:0000313" key="11">
    <source>
        <dbReference type="Proteomes" id="UP000663935"/>
    </source>
</evidence>
<dbReference type="Proteomes" id="UP000663935">
    <property type="component" value="Chromosome"/>
</dbReference>
<keyword evidence="2 7" id="KW-0813">Transport</keyword>
<dbReference type="Gene3D" id="2.170.130.10">
    <property type="entry name" value="TonB-dependent receptor, plug domain"/>
    <property type="match status" value="1"/>
</dbReference>
<dbReference type="RefSeq" id="WP_207970438.1">
    <property type="nucleotide sequence ID" value="NZ_CP071795.1"/>
</dbReference>
<dbReference type="InterPro" id="IPR037066">
    <property type="entry name" value="Plug_dom_sf"/>
</dbReference>
<dbReference type="InterPro" id="IPR008969">
    <property type="entry name" value="CarboxyPept-like_regulatory"/>
</dbReference>
<dbReference type="InterPro" id="IPR036942">
    <property type="entry name" value="Beta-barrel_TonB_sf"/>
</dbReference>
<evidence type="ECO:0000256" key="1">
    <source>
        <dbReference type="ARBA" id="ARBA00004571"/>
    </source>
</evidence>
<proteinExistence type="inferred from homology"/>
<dbReference type="Pfam" id="PF07715">
    <property type="entry name" value="Plug"/>
    <property type="match status" value="1"/>
</dbReference>
<evidence type="ECO:0000256" key="6">
    <source>
        <dbReference type="ARBA" id="ARBA00023237"/>
    </source>
</evidence>
<evidence type="ECO:0000313" key="10">
    <source>
        <dbReference type="EMBL" id="QTD36246.1"/>
    </source>
</evidence>
<keyword evidence="11" id="KW-1185">Reference proteome</keyword>
<evidence type="ECO:0000256" key="5">
    <source>
        <dbReference type="ARBA" id="ARBA00023136"/>
    </source>
</evidence>
<keyword evidence="8" id="KW-0732">Signal</keyword>
<dbReference type="EMBL" id="CP071795">
    <property type="protein sequence ID" value="QTD36246.1"/>
    <property type="molecule type" value="Genomic_DNA"/>
</dbReference>
<dbReference type="InterPro" id="IPR023996">
    <property type="entry name" value="TonB-dep_OMP_SusC/RagA"/>
</dbReference>
<keyword evidence="4 7" id="KW-0812">Transmembrane</keyword>
<evidence type="ECO:0000256" key="7">
    <source>
        <dbReference type="PROSITE-ProRule" id="PRU01360"/>
    </source>
</evidence>
<gene>
    <name evidence="10" type="ORF">JL193_08700</name>
</gene>